<keyword evidence="3" id="KW-0677">Repeat</keyword>
<evidence type="ECO:0000256" key="5">
    <source>
        <dbReference type="ARBA" id="ARBA00022833"/>
    </source>
</evidence>
<dbReference type="PANTHER" id="PTHR24377">
    <property type="entry name" value="IP01015P-RELATED"/>
    <property type="match status" value="1"/>
</dbReference>
<dbReference type="Pfam" id="PF00096">
    <property type="entry name" value="zf-C2H2"/>
    <property type="match status" value="2"/>
</dbReference>
<dbReference type="GO" id="GO:0005634">
    <property type="term" value="C:nucleus"/>
    <property type="evidence" value="ECO:0007669"/>
    <property type="project" value="UniProtKB-ARBA"/>
</dbReference>
<evidence type="ECO:0000256" key="8">
    <source>
        <dbReference type="ARBA" id="ARBA00023163"/>
    </source>
</evidence>
<evidence type="ECO:0000256" key="1">
    <source>
        <dbReference type="ARBA" id="ARBA00006991"/>
    </source>
</evidence>
<evidence type="ECO:0000256" key="7">
    <source>
        <dbReference type="ARBA" id="ARBA00023125"/>
    </source>
</evidence>
<dbReference type="FunFam" id="3.30.160.60:FF:001270">
    <property type="entry name" value="zinc finger protein 583 isoform X1"/>
    <property type="match status" value="1"/>
</dbReference>
<feature type="domain" description="C2H2-type" evidence="11">
    <location>
        <begin position="260"/>
        <end position="287"/>
    </location>
</feature>
<feature type="domain" description="C2H2-type" evidence="11">
    <location>
        <begin position="344"/>
        <end position="368"/>
    </location>
</feature>
<feature type="domain" description="C2H2-type" evidence="11">
    <location>
        <begin position="204"/>
        <end position="231"/>
    </location>
</feature>
<evidence type="ECO:0000256" key="10">
    <source>
        <dbReference type="PROSITE-ProRule" id="PRU00042"/>
    </source>
</evidence>
<dbReference type="FunFam" id="3.30.160.60:FF:000608">
    <property type="entry name" value="zinc finger protein 286A isoform X1"/>
    <property type="match status" value="1"/>
</dbReference>
<evidence type="ECO:0000313" key="12">
    <source>
        <dbReference type="Proteomes" id="UP000085678"/>
    </source>
</evidence>
<dbReference type="GeneID" id="106164171"/>
<evidence type="ECO:0000256" key="9">
    <source>
        <dbReference type="ARBA" id="ARBA00023242"/>
    </source>
</evidence>
<dbReference type="InterPro" id="IPR036236">
    <property type="entry name" value="Znf_C2H2_sf"/>
</dbReference>
<dbReference type="InterPro" id="IPR013087">
    <property type="entry name" value="Znf_C2H2_type"/>
</dbReference>
<keyword evidence="6" id="KW-0805">Transcription regulation</keyword>
<comment type="similarity">
    <text evidence="1">Belongs to the krueppel C2H2-type zinc-finger protein family.</text>
</comment>
<dbReference type="KEGG" id="lak:106164171"/>
<feature type="domain" description="C2H2-type" evidence="11">
    <location>
        <begin position="148"/>
        <end position="175"/>
    </location>
</feature>
<dbReference type="InterPro" id="IPR050826">
    <property type="entry name" value="Krueppel_C2H2_ZnFinger"/>
</dbReference>
<keyword evidence="12" id="KW-1185">Reference proteome</keyword>
<name>A0A1S3IIV5_LINAN</name>
<reference evidence="13" key="2">
    <citation type="submission" date="2025-08" db="UniProtKB">
        <authorList>
            <consortium name="RefSeq"/>
        </authorList>
    </citation>
    <scope>IDENTIFICATION</scope>
</reference>
<dbReference type="RefSeq" id="XP_013397434.1">
    <property type="nucleotide sequence ID" value="XM_013541980.1"/>
</dbReference>
<dbReference type="FunFam" id="3.30.160.60:FF:001818">
    <property type="entry name" value="GDNF-inducible zinc finger protein 1 isoform X1"/>
    <property type="match status" value="1"/>
</dbReference>
<feature type="domain" description="C2H2-type" evidence="11">
    <location>
        <begin position="316"/>
        <end position="343"/>
    </location>
</feature>
<dbReference type="GO" id="GO:0008270">
    <property type="term" value="F:zinc ion binding"/>
    <property type="evidence" value="ECO:0007669"/>
    <property type="project" value="UniProtKB-KW"/>
</dbReference>
<dbReference type="AlphaFoldDB" id="A0A1S3IIV5"/>
<dbReference type="FunFam" id="3.30.160.60:FF:002343">
    <property type="entry name" value="Zinc finger protein 33A"/>
    <property type="match status" value="1"/>
</dbReference>
<organism evidence="12 13">
    <name type="scientific">Lingula anatina</name>
    <name type="common">Brachiopod</name>
    <name type="synonym">Lingula unguis</name>
    <dbReference type="NCBI Taxonomy" id="7574"/>
    <lineage>
        <taxon>Eukaryota</taxon>
        <taxon>Metazoa</taxon>
        <taxon>Spiralia</taxon>
        <taxon>Lophotrochozoa</taxon>
        <taxon>Brachiopoda</taxon>
        <taxon>Linguliformea</taxon>
        <taxon>Lingulata</taxon>
        <taxon>Lingulida</taxon>
        <taxon>Linguloidea</taxon>
        <taxon>Lingulidae</taxon>
        <taxon>Lingula</taxon>
    </lineage>
</organism>
<feature type="domain" description="C2H2-type" evidence="11">
    <location>
        <begin position="120"/>
        <end position="147"/>
    </location>
</feature>
<evidence type="ECO:0000256" key="4">
    <source>
        <dbReference type="ARBA" id="ARBA00022771"/>
    </source>
</evidence>
<dbReference type="FunFam" id="3.30.160.60:FF:001485">
    <property type="entry name" value="Krueppel-related zinc finger protein"/>
    <property type="match status" value="1"/>
</dbReference>
<evidence type="ECO:0000256" key="6">
    <source>
        <dbReference type="ARBA" id="ARBA00023015"/>
    </source>
</evidence>
<dbReference type="SUPFAM" id="SSF57667">
    <property type="entry name" value="beta-beta-alpha zinc fingers"/>
    <property type="match status" value="5"/>
</dbReference>
<dbReference type="FunFam" id="3.30.160.60:FF:000110">
    <property type="entry name" value="Zinc finger protein-like"/>
    <property type="match status" value="2"/>
</dbReference>
<feature type="domain" description="C2H2-type" evidence="11">
    <location>
        <begin position="232"/>
        <end position="259"/>
    </location>
</feature>
<proteinExistence type="inferred from homology"/>
<evidence type="ECO:0000256" key="2">
    <source>
        <dbReference type="ARBA" id="ARBA00022723"/>
    </source>
</evidence>
<reference evidence="13" key="1">
    <citation type="journal article" date="2015" name="Nat. Commun.">
        <title>The Lingula genome provides insights into brachiopod evolution and the origin of phosphate biomineralization.</title>
        <authorList>
            <person name="Luo Y.J."/>
            <person name="Takeuchi T."/>
            <person name="Koyanagi R."/>
            <person name="Yamada L."/>
            <person name="Kanda M."/>
            <person name="Khalturina M."/>
            <person name="Fujie M."/>
            <person name="Yamasaki S.I."/>
            <person name="Endo K."/>
            <person name="Satoh N."/>
        </authorList>
    </citation>
    <scope>NUCLEOTIDE SEQUENCE</scope>
</reference>
<keyword evidence="2" id="KW-0479">Metal-binding</keyword>
<dbReference type="GO" id="GO:0003677">
    <property type="term" value="F:DNA binding"/>
    <property type="evidence" value="ECO:0007669"/>
    <property type="project" value="UniProtKB-KW"/>
</dbReference>
<protein>
    <submittedName>
        <fullName evidence="13">Zinc finger protein 888</fullName>
    </submittedName>
</protein>
<dbReference type="InParanoid" id="A0A1S3IIV5"/>
<evidence type="ECO:0000313" key="13">
    <source>
        <dbReference type="RefSeq" id="XP_013397434.1"/>
    </source>
</evidence>
<evidence type="ECO:0000259" key="11">
    <source>
        <dbReference type="PROSITE" id="PS50157"/>
    </source>
</evidence>
<feature type="domain" description="C2H2-type" evidence="11">
    <location>
        <begin position="176"/>
        <end position="203"/>
    </location>
</feature>
<feature type="domain" description="C2H2-type" evidence="11">
    <location>
        <begin position="288"/>
        <end position="315"/>
    </location>
</feature>
<keyword evidence="9" id="KW-0539">Nucleus</keyword>
<dbReference type="Gene3D" id="3.30.160.60">
    <property type="entry name" value="Classic Zinc Finger"/>
    <property type="match status" value="9"/>
</dbReference>
<dbReference type="PROSITE" id="PS00028">
    <property type="entry name" value="ZINC_FINGER_C2H2_1"/>
    <property type="match status" value="10"/>
</dbReference>
<keyword evidence="7" id="KW-0238">DNA-binding</keyword>
<evidence type="ECO:0000256" key="3">
    <source>
        <dbReference type="ARBA" id="ARBA00022737"/>
    </source>
</evidence>
<accession>A0A1S3IIV5</accession>
<sequence length="653" mass="74611">MNSSRNLDIQGSSMNIEPVQEKYVDFKTSSGITENESMVGPVIPSFDLEAANIKITEENMMSNGAGSLKDIQLGLQISFKNGASGHSPGKPHKCQYCGKSFRDKQTCVGHESIHTGEKLFKCRYCDKTYTLKANCLQHEKTHASDKPFKCQHCEKAFVEKTHLLTHERFHTGEKPYKCQNCEKAFAVKSNLMRHEVIHTGEKPFICQYCDKSFSRKNSCIQHERTHTGEKPYNCKYCEKTFAVKGNCSLHERNHTGEKPYKCQFCNKPFKERTDCLRHERIHTGEKPYKCNKCEKSFRLKSQITNHEKTHTGEKPFKCQYCEKRFSWKDSCTKHELLHTTRETYKCQYCEKIFFKKRDYIVHEGTVHSHSLILPNSTDNYKESSNMTRHLEVRLSNHTSKLEKPKKISAIKSILQNGAGSLADVQLNRQTQFAQNEAVEQRFEEDRGDDMATTVKVEPMDDDFENAQTLNEGVDPEQLEHNLGHDKTKINGVKVGSVGYFANSLKHKNSDKTTHQKNMSKNGEIMVNYETFSSQIGDHSTENSEALHTSVKVEPVDPSDHSMTVEISNKNDAQESVLENGAQNLSDMPLNCQITTDQISSKQQGMIKCQNCGKIYIGDKIACKHKVPAEEKNFCQYCKLTLAKDWLIDCLLKE</sequence>
<dbReference type="FunFam" id="3.30.160.60:FF:000340">
    <property type="entry name" value="zinc finger protein 473 isoform X1"/>
    <property type="match status" value="1"/>
</dbReference>
<dbReference type="SMART" id="SM00355">
    <property type="entry name" value="ZnF_C2H2"/>
    <property type="match status" value="10"/>
</dbReference>
<keyword evidence="5" id="KW-0862">Zinc</keyword>
<dbReference type="OrthoDB" id="8918594at2759"/>
<dbReference type="Proteomes" id="UP000085678">
    <property type="component" value="Unplaced"/>
</dbReference>
<keyword evidence="8" id="KW-0804">Transcription</keyword>
<dbReference type="PROSITE" id="PS50157">
    <property type="entry name" value="ZINC_FINGER_C2H2_2"/>
    <property type="match status" value="10"/>
</dbReference>
<gene>
    <name evidence="13" type="primary">LOC106164171</name>
</gene>
<keyword evidence="4 10" id="KW-0863">Zinc-finger</keyword>
<feature type="domain" description="C2H2-type" evidence="11">
    <location>
        <begin position="92"/>
        <end position="119"/>
    </location>
</feature>